<accession>A0A5C1EC27</accession>
<evidence type="ECO:0000313" key="3">
    <source>
        <dbReference type="Proteomes" id="UP000323671"/>
    </source>
</evidence>
<dbReference type="RefSeq" id="WP_149426269.1">
    <property type="nucleotide sequence ID" value="NZ_CP022579.1"/>
</dbReference>
<dbReference type="Proteomes" id="UP000323671">
    <property type="component" value="Chromosome"/>
</dbReference>
<dbReference type="KEGG" id="otr:OTERR_29500"/>
<evidence type="ECO:0000256" key="1">
    <source>
        <dbReference type="SAM" id="MobiDB-lite"/>
    </source>
</evidence>
<gene>
    <name evidence="2" type="ORF">OTERR_29500</name>
</gene>
<feature type="region of interest" description="Disordered" evidence="1">
    <location>
        <begin position="1"/>
        <end position="24"/>
    </location>
</feature>
<keyword evidence="3" id="KW-1185">Reference proteome</keyword>
<reference evidence="2 3" key="1">
    <citation type="submission" date="2017-07" db="EMBL/GenBank/DDBJ databases">
        <title>Complete genome sequence of Oryzomicrobium terrae TPP412.</title>
        <authorList>
            <person name="Chiu L.-W."/>
            <person name="Lo K.-J."/>
            <person name="Tsai Y.-M."/>
            <person name="Lin S.-S."/>
            <person name="Kuo C.-H."/>
            <person name="Liu C.-T."/>
        </authorList>
    </citation>
    <scope>NUCLEOTIDE SEQUENCE [LARGE SCALE GENOMIC DNA]</scope>
    <source>
        <strain evidence="2 3">TPP412</strain>
    </source>
</reference>
<sequence length="202" mass="21154">MPLNAPAADSAPPDETPATGPAGTAVPRASRALVALATLAFALSQANLARLLAPLDPSIFALQLAFTPEAFWRVVDAWGPTGVAVYRAHFTFDNLHPFLYGAFGYLAVSRTRLFPRSAGRLYHGVLLALPVAGLCDLAENGIHAWLLAHAHGTGGLLVPLSGTCSLLKWGLALFFTLALAGRLLVVLTRPATRPGPPAPPIP</sequence>
<organism evidence="2 3">
    <name type="scientific">Oryzomicrobium terrae</name>
    <dbReference type="NCBI Taxonomy" id="1735038"/>
    <lineage>
        <taxon>Bacteria</taxon>
        <taxon>Pseudomonadati</taxon>
        <taxon>Pseudomonadota</taxon>
        <taxon>Betaproteobacteria</taxon>
        <taxon>Rhodocyclales</taxon>
        <taxon>Rhodocyclaceae</taxon>
        <taxon>Oryzomicrobium</taxon>
    </lineage>
</organism>
<proteinExistence type="predicted"/>
<name>A0A5C1EC27_9RHOO</name>
<evidence type="ECO:0000313" key="2">
    <source>
        <dbReference type="EMBL" id="QEL66426.1"/>
    </source>
</evidence>
<dbReference type="EMBL" id="CP022579">
    <property type="protein sequence ID" value="QEL66426.1"/>
    <property type="molecule type" value="Genomic_DNA"/>
</dbReference>
<dbReference type="AlphaFoldDB" id="A0A5C1EC27"/>
<protein>
    <submittedName>
        <fullName evidence="2">Uncharacterized protein</fullName>
    </submittedName>
</protein>